<dbReference type="RefSeq" id="WP_238155778.1">
    <property type="nucleotide sequence ID" value="NZ_BAAAGF010000002.1"/>
</dbReference>
<feature type="transmembrane region" description="Helical" evidence="1">
    <location>
        <begin position="6"/>
        <end position="22"/>
    </location>
</feature>
<keyword evidence="1" id="KW-1133">Transmembrane helix</keyword>
<feature type="transmembrane region" description="Helical" evidence="1">
    <location>
        <begin position="34"/>
        <end position="55"/>
    </location>
</feature>
<organism evidence="2 3">
    <name type="scientific">Gaetbulibacter jejuensis</name>
    <dbReference type="NCBI Taxonomy" id="584607"/>
    <lineage>
        <taxon>Bacteria</taxon>
        <taxon>Pseudomonadati</taxon>
        <taxon>Bacteroidota</taxon>
        <taxon>Flavobacteriia</taxon>
        <taxon>Flavobacteriales</taxon>
        <taxon>Flavobacteriaceae</taxon>
        <taxon>Gaetbulibacter</taxon>
    </lineage>
</organism>
<sequence length="242" mass="27357">MLTIIIAAIIVILLTIGIVWLIDKFVPKKLKPVINIVLWAVIAYLAYSTFMSVYGEIQFNQLKEKRYAVVIEKLKDIRDAELAHRTVTGKFTDNFDDLVKFIDTAQYTITQRRDSTVIDEELTRRYGGVETTKDIVIIDTLGFVPVKDSLFGADTRYKTMMNVPVGQEGAKFELKAGMLDEIPVFEAKVDKSVILFDQDKNLVKKEKQVISVDGVNGPSLKVGSMDEVKTIGNWPINYSKEQ</sequence>
<dbReference type="Proteomes" id="UP001500736">
    <property type="component" value="Unassembled WGS sequence"/>
</dbReference>
<evidence type="ECO:0000256" key="1">
    <source>
        <dbReference type="SAM" id="Phobius"/>
    </source>
</evidence>
<name>A0ABN1JQ24_9FLAO</name>
<gene>
    <name evidence="2" type="ORF">GCM10009431_18480</name>
</gene>
<keyword evidence="1" id="KW-0472">Membrane</keyword>
<comment type="caution">
    <text evidence="2">The sequence shown here is derived from an EMBL/GenBank/DDBJ whole genome shotgun (WGS) entry which is preliminary data.</text>
</comment>
<reference evidence="2 3" key="1">
    <citation type="journal article" date="2019" name="Int. J. Syst. Evol. Microbiol.">
        <title>The Global Catalogue of Microorganisms (GCM) 10K type strain sequencing project: providing services to taxonomists for standard genome sequencing and annotation.</title>
        <authorList>
            <consortium name="The Broad Institute Genomics Platform"/>
            <consortium name="The Broad Institute Genome Sequencing Center for Infectious Disease"/>
            <person name="Wu L."/>
            <person name="Ma J."/>
        </authorList>
    </citation>
    <scope>NUCLEOTIDE SEQUENCE [LARGE SCALE GENOMIC DNA]</scope>
    <source>
        <strain evidence="2 3">JCM 15976</strain>
    </source>
</reference>
<accession>A0ABN1JQ24</accession>
<protein>
    <submittedName>
        <fullName evidence="2">Uncharacterized protein</fullName>
    </submittedName>
</protein>
<dbReference type="EMBL" id="BAAAGF010000002">
    <property type="protein sequence ID" value="GAA0744395.1"/>
    <property type="molecule type" value="Genomic_DNA"/>
</dbReference>
<proteinExistence type="predicted"/>
<keyword evidence="3" id="KW-1185">Reference proteome</keyword>
<evidence type="ECO:0000313" key="2">
    <source>
        <dbReference type="EMBL" id="GAA0744395.1"/>
    </source>
</evidence>
<keyword evidence="1" id="KW-0812">Transmembrane</keyword>
<evidence type="ECO:0000313" key="3">
    <source>
        <dbReference type="Proteomes" id="UP001500736"/>
    </source>
</evidence>